<organism evidence="2 3">
    <name type="scientific">Monoraphidium neglectum</name>
    <dbReference type="NCBI Taxonomy" id="145388"/>
    <lineage>
        <taxon>Eukaryota</taxon>
        <taxon>Viridiplantae</taxon>
        <taxon>Chlorophyta</taxon>
        <taxon>core chlorophytes</taxon>
        <taxon>Chlorophyceae</taxon>
        <taxon>CS clade</taxon>
        <taxon>Sphaeropleales</taxon>
        <taxon>Selenastraceae</taxon>
        <taxon>Monoraphidium</taxon>
    </lineage>
</organism>
<keyword evidence="3" id="KW-1185">Reference proteome</keyword>
<protein>
    <submittedName>
        <fullName evidence="2">Uncharacterized protein</fullName>
    </submittedName>
</protein>
<keyword evidence="1" id="KW-0472">Membrane</keyword>
<dbReference type="GeneID" id="25728625"/>
<dbReference type="RefSeq" id="XP_013905839.1">
    <property type="nucleotide sequence ID" value="XM_014050385.1"/>
</dbReference>
<dbReference type="Proteomes" id="UP000054498">
    <property type="component" value="Unassembled WGS sequence"/>
</dbReference>
<keyword evidence="1" id="KW-0812">Transmembrane</keyword>
<evidence type="ECO:0000256" key="1">
    <source>
        <dbReference type="SAM" id="Phobius"/>
    </source>
</evidence>
<dbReference type="AlphaFoldDB" id="A0A0D2MW68"/>
<keyword evidence="1" id="KW-1133">Transmembrane helix</keyword>
<proteinExistence type="predicted"/>
<name>A0A0D2MW68_9CHLO</name>
<evidence type="ECO:0000313" key="2">
    <source>
        <dbReference type="EMBL" id="KIZ06820.1"/>
    </source>
</evidence>
<evidence type="ECO:0000313" key="3">
    <source>
        <dbReference type="Proteomes" id="UP000054498"/>
    </source>
</evidence>
<dbReference type="EMBL" id="KK100327">
    <property type="protein sequence ID" value="KIZ06820.1"/>
    <property type="molecule type" value="Genomic_DNA"/>
</dbReference>
<gene>
    <name evidence="2" type="ORF">MNEG_1137</name>
</gene>
<dbReference type="KEGG" id="mng:MNEG_1137"/>
<feature type="transmembrane region" description="Helical" evidence="1">
    <location>
        <begin position="97"/>
        <end position="123"/>
    </location>
</feature>
<sequence>MANLKKEAVDARLLLHIEAGEDTTDGRPSFDESIQNKHLASVLLATPVPAPQQQGLRGLYDRPSEDGEGADETFFRAFQLNSDLFGSGQVFNMFQSYLVWAPSVVLLLLLLSIGSPVATGAWACADPADEGCQAALAGADGTGAGLCGLQRHQWQWAQPSTSLVTKFDLVCDGG</sequence>
<dbReference type="OrthoDB" id="3936150at2759"/>
<reference evidence="2 3" key="1">
    <citation type="journal article" date="2013" name="BMC Genomics">
        <title>Reconstruction of the lipid metabolism for the microalga Monoraphidium neglectum from its genome sequence reveals characteristics suitable for biofuel production.</title>
        <authorList>
            <person name="Bogen C."/>
            <person name="Al-Dilaimi A."/>
            <person name="Albersmeier A."/>
            <person name="Wichmann J."/>
            <person name="Grundmann M."/>
            <person name="Rupp O."/>
            <person name="Lauersen K.J."/>
            <person name="Blifernez-Klassen O."/>
            <person name="Kalinowski J."/>
            <person name="Goesmann A."/>
            <person name="Mussgnug J.H."/>
            <person name="Kruse O."/>
        </authorList>
    </citation>
    <scope>NUCLEOTIDE SEQUENCE [LARGE SCALE GENOMIC DNA]</scope>
    <source>
        <strain evidence="2 3">SAG 48.87</strain>
    </source>
</reference>
<accession>A0A0D2MW68</accession>